<reference evidence="2" key="1">
    <citation type="submission" date="2017-02" db="UniProtKB">
        <authorList>
            <consortium name="WormBaseParasite"/>
        </authorList>
    </citation>
    <scope>IDENTIFICATION</scope>
</reference>
<dbReference type="STRING" id="451379.A0A0N5AMS8"/>
<organism evidence="1 2">
    <name type="scientific">Syphacia muris</name>
    <dbReference type="NCBI Taxonomy" id="451379"/>
    <lineage>
        <taxon>Eukaryota</taxon>
        <taxon>Metazoa</taxon>
        <taxon>Ecdysozoa</taxon>
        <taxon>Nematoda</taxon>
        <taxon>Chromadorea</taxon>
        <taxon>Rhabditida</taxon>
        <taxon>Spirurina</taxon>
        <taxon>Oxyuridomorpha</taxon>
        <taxon>Oxyuroidea</taxon>
        <taxon>Oxyuridae</taxon>
        <taxon>Syphacia</taxon>
    </lineage>
</organism>
<dbReference type="GO" id="GO:0006368">
    <property type="term" value="P:transcription elongation by RNA polymerase II"/>
    <property type="evidence" value="ECO:0007669"/>
    <property type="project" value="InterPro"/>
</dbReference>
<dbReference type="InterPro" id="IPR029071">
    <property type="entry name" value="Ubiquitin-like_domsf"/>
</dbReference>
<name>A0A0N5AMS8_9BILA</name>
<dbReference type="WBParaSite" id="SMUV_0000589501-mRNA-1">
    <property type="protein sequence ID" value="SMUV_0000589501-mRNA-1"/>
    <property type="gene ID" value="SMUV_0000589501"/>
</dbReference>
<dbReference type="Gene3D" id="3.10.20.90">
    <property type="entry name" value="Phosphatidylinositol 3-kinase Catalytic Subunit, Chain A, domain 1"/>
    <property type="match status" value="1"/>
</dbReference>
<dbReference type="GO" id="GO:0030891">
    <property type="term" value="C:VCB complex"/>
    <property type="evidence" value="ECO:0007669"/>
    <property type="project" value="InterPro"/>
</dbReference>
<dbReference type="GO" id="GO:0070449">
    <property type="term" value="C:elongin complex"/>
    <property type="evidence" value="ECO:0007669"/>
    <property type="project" value="InterPro"/>
</dbReference>
<dbReference type="InterPro" id="IPR039049">
    <property type="entry name" value="ELOB"/>
</dbReference>
<dbReference type="PANTHER" id="PTHR13248:SF4">
    <property type="entry name" value="ELONGIN B"/>
    <property type="match status" value="1"/>
</dbReference>
<dbReference type="SUPFAM" id="SSF54236">
    <property type="entry name" value="Ubiquitin-like"/>
    <property type="match status" value="1"/>
</dbReference>
<proteinExistence type="predicted"/>
<keyword evidence="1" id="KW-1185">Reference proteome</keyword>
<evidence type="ECO:0000313" key="1">
    <source>
        <dbReference type="Proteomes" id="UP000046393"/>
    </source>
</evidence>
<dbReference type="PANTHER" id="PTHR13248">
    <property type="entry name" value="TRANSCRIPTION ELONGATION FACTOR B POLYPEPTIDE 2"/>
    <property type="match status" value="1"/>
</dbReference>
<protein>
    <submittedName>
        <fullName evidence="2">Ubiquitin-like domain-containing protein</fullName>
    </submittedName>
</protein>
<sequence>MTEDLFFEIQRRKTHIFCDAKETAPVLELKKIIEGILKIPPNKMVLKILTEDGRWHALDDSKTLQESGFSQDNAKAQDPATIGLQILGEDEDIIITELSTPPPIADSMRPECKSSE</sequence>
<evidence type="ECO:0000313" key="2">
    <source>
        <dbReference type="WBParaSite" id="SMUV_0000589501-mRNA-1"/>
    </source>
</evidence>
<dbReference type="Proteomes" id="UP000046393">
    <property type="component" value="Unplaced"/>
</dbReference>
<accession>A0A0N5AMS8</accession>
<dbReference type="AlphaFoldDB" id="A0A0N5AMS8"/>